<reference evidence="4" key="1">
    <citation type="journal article" date="2015" name="Genome Announc.">
        <title>Draft genome sequence of the fungus Penicillium brasilianum MG11.</title>
        <authorList>
            <person name="Horn F."/>
            <person name="Linde J."/>
            <person name="Mattern D.J."/>
            <person name="Walther G."/>
            <person name="Guthke R."/>
            <person name="Brakhage A.A."/>
            <person name="Valiante V."/>
        </authorList>
    </citation>
    <scope>NUCLEOTIDE SEQUENCE [LARGE SCALE GENOMIC DNA]</scope>
    <source>
        <strain evidence="4">MG11</strain>
    </source>
</reference>
<dbReference type="EMBL" id="CDHK01000007">
    <property type="protein sequence ID" value="CEJ59385.1"/>
    <property type="molecule type" value="Genomic_DNA"/>
</dbReference>
<dbReference type="AlphaFoldDB" id="A0A0F7TVE6"/>
<dbReference type="Pfam" id="PF12417">
    <property type="entry name" value="DUF3669"/>
    <property type="match status" value="1"/>
</dbReference>
<evidence type="ECO:0000256" key="1">
    <source>
        <dbReference type="SAM" id="MobiDB-lite"/>
    </source>
</evidence>
<evidence type="ECO:0000259" key="2">
    <source>
        <dbReference type="Pfam" id="PF12417"/>
    </source>
</evidence>
<dbReference type="Proteomes" id="UP000042958">
    <property type="component" value="Unassembled WGS sequence"/>
</dbReference>
<protein>
    <recommendedName>
        <fullName evidence="2">DUF3669 domain-containing protein</fullName>
    </recommendedName>
</protein>
<dbReference type="InterPro" id="IPR022137">
    <property type="entry name" value="Znf_prot_DUF3669"/>
</dbReference>
<dbReference type="PANTHER" id="PTHR40780:SF2">
    <property type="entry name" value="DUF3669 DOMAIN-CONTAINING PROTEIN"/>
    <property type="match status" value="1"/>
</dbReference>
<feature type="compositionally biased region" description="Basic and acidic residues" evidence="1">
    <location>
        <begin position="35"/>
        <end position="46"/>
    </location>
</feature>
<dbReference type="PANTHER" id="PTHR40780">
    <property type="entry name" value="DUF3669 DOMAIN-CONTAINING PROTEIN"/>
    <property type="match status" value="1"/>
</dbReference>
<proteinExistence type="predicted"/>
<feature type="region of interest" description="Disordered" evidence="1">
    <location>
        <begin position="19"/>
        <end position="46"/>
    </location>
</feature>
<organism evidence="3 4">
    <name type="scientific">Penicillium brasilianum</name>
    <dbReference type="NCBI Taxonomy" id="104259"/>
    <lineage>
        <taxon>Eukaryota</taxon>
        <taxon>Fungi</taxon>
        <taxon>Dikarya</taxon>
        <taxon>Ascomycota</taxon>
        <taxon>Pezizomycotina</taxon>
        <taxon>Eurotiomycetes</taxon>
        <taxon>Eurotiomycetidae</taxon>
        <taxon>Eurotiales</taxon>
        <taxon>Aspergillaceae</taxon>
        <taxon>Penicillium</taxon>
    </lineage>
</organism>
<evidence type="ECO:0000313" key="4">
    <source>
        <dbReference type="Proteomes" id="UP000042958"/>
    </source>
</evidence>
<accession>A0A0F7TVE6</accession>
<evidence type="ECO:0000313" key="3">
    <source>
        <dbReference type="EMBL" id="CEJ59385.1"/>
    </source>
</evidence>
<dbReference type="OrthoDB" id="2993351at2759"/>
<keyword evidence="4" id="KW-1185">Reference proteome</keyword>
<sequence>MNQRHHEAEYLDEVEPIGAGSSGTVWAPRGGEPAFKQEHRGREGSLENDFKMHEQVIRTLHILRKMKALNFEDDQSPQVQISECHRFIRPTDDEWWKANLKMFPNGFLPCNLIRSERIFPFADATKYLLVKNYCPPGITEFHMMTNKQDKDCLIRPYLGSRSQRPSVNPHEYRFTLRNFPLHQDQMEEIGIPMAGMKAYAAIMGETLAAMHWIGEVDGRDIEFVLAPAECKEFKETDIITNILGEHCMWVLDFDLCQDTTMDIQGVHQAVNAYWWSEPFMPRPESNSPLWKVFRDQYLKTSQNARIFGPGREGFSRFELAAMFIHLVEVEGVRRVERATSNG</sequence>
<gene>
    <name evidence="3" type="ORF">PMG11_08010</name>
</gene>
<name>A0A0F7TVE6_PENBI</name>
<feature type="domain" description="DUF3669" evidence="2">
    <location>
        <begin position="248"/>
        <end position="303"/>
    </location>
</feature>